<evidence type="ECO:0000313" key="1">
    <source>
        <dbReference type="EMBL" id="MPC30220.1"/>
    </source>
</evidence>
<evidence type="ECO:0000313" key="2">
    <source>
        <dbReference type="Proteomes" id="UP000324222"/>
    </source>
</evidence>
<protein>
    <submittedName>
        <fullName evidence="1">Uncharacterized protein</fullName>
    </submittedName>
</protein>
<dbReference type="Proteomes" id="UP000324222">
    <property type="component" value="Unassembled WGS sequence"/>
</dbReference>
<accession>A0A5B7E821</accession>
<sequence length="64" mass="6869">MREVSRYFGSPLGEQSDLGTFLVPSSEGYSEAELGVAILNLMHCVIPLMGMGLVPGFPVPAVDW</sequence>
<comment type="caution">
    <text evidence="1">The sequence shown here is derived from an EMBL/GenBank/DDBJ whole genome shotgun (WGS) entry which is preliminary data.</text>
</comment>
<reference evidence="1 2" key="1">
    <citation type="submission" date="2019-05" db="EMBL/GenBank/DDBJ databases">
        <title>Another draft genome of Portunus trituberculatus and its Hox gene families provides insights of decapod evolution.</title>
        <authorList>
            <person name="Jeong J.-H."/>
            <person name="Song I."/>
            <person name="Kim S."/>
            <person name="Choi T."/>
            <person name="Kim D."/>
            <person name="Ryu S."/>
            <person name="Kim W."/>
        </authorList>
    </citation>
    <scope>NUCLEOTIDE SEQUENCE [LARGE SCALE GENOMIC DNA]</scope>
    <source>
        <tissue evidence="1">Muscle</tissue>
    </source>
</reference>
<proteinExistence type="predicted"/>
<gene>
    <name evidence="1" type="ORF">E2C01_023482</name>
</gene>
<organism evidence="1 2">
    <name type="scientific">Portunus trituberculatus</name>
    <name type="common">Swimming crab</name>
    <name type="synonym">Neptunus trituberculatus</name>
    <dbReference type="NCBI Taxonomy" id="210409"/>
    <lineage>
        <taxon>Eukaryota</taxon>
        <taxon>Metazoa</taxon>
        <taxon>Ecdysozoa</taxon>
        <taxon>Arthropoda</taxon>
        <taxon>Crustacea</taxon>
        <taxon>Multicrustacea</taxon>
        <taxon>Malacostraca</taxon>
        <taxon>Eumalacostraca</taxon>
        <taxon>Eucarida</taxon>
        <taxon>Decapoda</taxon>
        <taxon>Pleocyemata</taxon>
        <taxon>Brachyura</taxon>
        <taxon>Eubrachyura</taxon>
        <taxon>Portunoidea</taxon>
        <taxon>Portunidae</taxon>
        <taxon>Portuninae</taxon>
        <taxon>Portunus</taxon>
    </lineage>
</organism>
<dbReference type="AlphaFoldDB" id="A0A5B7E821"/>
<keyword evidence="2" id="KW-1185">Reference proteome</keyword>
<dbReference type="EMBL" id="VSRR010002214">
    <property type="protein sequence ID" value="MPC30220.1"/>
    <property type="molecule type" value="Genomic_DNA"/>
</dbReference>
<name>A0A5B7E821_PORTR</name>